<dbReference type="GO" id="GO:0006351">
    <property type="term" value="P:DNA-templated transcription"/>
    <property type="evidence" value="ECO:0007669"/>
    <property type="project" value="InterPro"/>
</dbReference>
<dbReference type="STRING" id="1408157.A0A1J7J454"/>
<dbReference type="Proteomes" id="UP000182658">
    <property type="component" value="Unassembled WGS sequence"/>
</dbReference>
<dbReference type="Pfam" id="PF04082">
    <property type="entry name" value="Fungal_trans"/>
    <property type="match status" value="1"/>
</dbReference>
<dbReference type="CDD" id="cd00067">
    <property type="entry name" value="GAL4"/>
    <property type="match status" value="1"/>
</dbReference>
<dbReference type="PANTHER" id="PTHR31001">
    <property type="entry name" value="UNCHARACTERIZED TRANSCRIPTIONAL REGULATORY PROTEIN"/>
    <property type="match status" value="1"/>
</dbReference>
<dbReference type="InterPro" id="IPR050613">
    <property type="entry name" value="Sec_Metabolite_Reg"/>
</dbReference>
<organism evidence="6 7">
    <name type="scientific">Coniochaeta ligniaria NRRL 30616</name>
    <dbReference type="NCBI Taxonomy" id="1408157"/>
    <lineage>
        <taxon>Eukaryota</taxon>
        <taxon>Fungi</taxon>
        <taxon>Dikarya</taxon>
        <taxon>Ascomycota</taxon>
        <taxon>Pezizomycotina</taxon>
        <taxon>Sordariomycetes</taxon>
        <taxon>Sordariomycetidae</taxon>
        <taxon>Coniochaetales</taxon>
        <taxon>Coniochaetaceae</taxon>
        <taxon>Coniochaeta</taxon>
    </lineage>
</organism>
<feature type="region of interest" description="Disordered" evidence="4">
    <location>
        <begin position="65"/>
        <end position="117"/>
    </location>
</feature>
<protein>
    <recommendedName>
        <fullName evidence="5">Zn(2)-C6 fungal-type domain-containing protein</fullName>
    </recommendedName>
</protein>
<proteinExistence type="predicted"/>
<dbReference type="InterPro" id="IPR036864">
    <property type="entry name" value="Zn2-C6_fun-type_DNA-bd_sf"/>
</dbReference>
<dbReference type="Gene3D" id="4.10.240.10">
    <property type="entry name" value="Zn(2)-C6 fungal-type DNA-binding domain"/>
    <property type="match status" value="1"/>
</dbReference>
<dbReference type="Pfam" id="PF00172">
    <property type="entry name" value="Zn_clus"/>
    <property type="match status" value="1"/>
</dbReference>
<comment type="subcellular location">
    <subcellularLocation>
        <location evidence="1">Nucleus</location>
    </subcellularLocation>
</comment>
<evidence type="ECO:0000259" key="5">
    <source>
        <dbReference type="PROSITE" id="PS50048"/>
    </source>
</evidence>
<dbReference type="GO" id="GO:0003677">
    <property type="term" value="F:DNA binding"/>
    <property type="evidence" value="ECO:0007669"/>
    <property type="project" value="InterPro"/>
</dbReference>
<dbReference type="InterPro" id="IPR001138">
    <property type="entry name" value="Zn2Cys6_DnaBD"/>
</dbReference>
<dbReference type="EMBL" id="KV875103">
    <property type="protein sequence ID" value="OIW24600.1"/>
    <property type="molecule type" value="Genomic_DNA"/>
</dbReference>
<evidence type="ECO:0000256" key="4">
    <source>
        <dbReference type="SAM" id="MobiDB-lite"/>
    </source>
</evidence>
<name>A0A1J7J454_9PEZI</name>
<keyword evidence="3" id="KW-0539">Nucleus</keyword>
<dbReference type="GO" id="GO:0008270">
    <property type="term" value="F:zinc ion binding"/>
    <property type="evidence" value="ECO:0007669"/>
    <property type="project" value="InterPro"/>
</dbReference>
<evidence type="ECO:0000256" key="2">
    <source>
        <dbReference type="ARBA" id="ARBA00022723"/>
    </source>
</evidence>
<sequence>MSESTDHQSEPREGPPQSSPLPTAVVRKYNVRRSCIRCHERKVRCNKDTPCIACVRSGFPCQYPGPERAKRVKSRSQKGVERSEVTAVNAETQRRGNYAKGQAATGSRTAPPPNGSAVIGQLSATRYTPSESEQSSGFLLKEGSSTRYVNEFTFSRVLEKEGELQSAIDTPQVNSGSGGSHSIIGFDGLISDPNLPSDISSLFPTRWQATQLWQAYLNNVDGLVKILHVPTVQPTVFAAINNPKATTADMNALLFSIYFAAVTSLRWTEVQSILGQDRQTALSSYERGLELSLHAKCFLDSPTVLSLQALALYLTCYRNSNSGRTGWILNGLLIRAAVAIGLHRDGEQFNLSPLDCEIRRRLWWLILGSDGRAAEDHGLAAGPNGGFDGFCDTKLPTHIDDRDISPTTATPAVSQQRWTETTHFLVASEMYQALQQINRLSAQMGDDKMTRLEEFLATVKTSMNNKYLQHCDPNIPNQKCSLLLGRLLLGKSEVFVRQQALRGLSPEEAATKATEETLALACDTLELGFEMKTDELLGNFQWLLSTFTEYHLLTYTLWHLCVRPEAVGADRAWTVVDKMFTLIEMQGVPGGKWNVLRKLREKAAALRRPVQGEPIDLAALPSQLGHQIGADLQQQVYQNTIDATGTSPMFTDSMMWDLGYLVFPDWAGNPSGF</sequence>
<feature type="domain" description="Zn(2)-C6 fungal-type" evidence="5">
    <location>
        <begin position="34"/>
        <end position="63"/>
    </location>
</feature>
<evidence type="ECO:0000313" key="7">
    <source>
        <dbReference type="Proteomes" id="UP000182658"/>
    </source>
</evidence>
<gene>
    <name evidence="6" type="ORF">CONLIGDRAFT_100550</name>
</gene>
<dbReference type="PROSITE" id="PS50048">
    <property type="entry name" value="ZN2_CY6_FUNGAL_2"/>
    <property type="match status" value="1"/>
</dbReference>
<evidence type="ECO:0000256" key="3">
    <source>
        <dbReference type="ARBA" id="ARBA00023242"/>
    </source>
</evidence>
<dbReference type="AlphaFoldDB" id="A0A1J7J454"/>
<dbReference type="SMART" id="SM00906">
    <property type="entry name" value="Fungal_trans"/>
    <property type="match status" value="1"/>
</dbReference>
<dbReference type="GO" id="GO:0000981">
    <property type="term" value="F:DNA-binding transcription factor activity, RNA polymerase II-specific"/>
    <property type="evidence" value="ECO:0007669"/>
    <property type="project" value="InterPro"/>
</dbReference>
<feature type="compositionally biased region" description="Basic and acidic residues" evidence="4">
    <location>
        <begin position="1"/>
        <end position="13"/>
    </location>
</feature>
<evidence type="ECO:0000313" key="6">
    <source>
        <dbReference type="EMBL" id="OIW24600.1"/>
    </source>
</evidence>
<feature type="region of interest" description="Disordered" evidence="4">
    <location>
        <begin position="1"/>
        <end position="25"/>
    </location>
</feature>
<dbReference type="PANTHER" id="PTHR31001:SF57">
    <property type="entry name" value="ZN(II)2CYS6 TRANSCRIPTION FACTOR (EUROFUNG)"/>
    <property type="match status" value="1"/>
</dbReference>
<dbReference type="InParanoid" id="A0A1J7J454"/>
<dbReference type="SMART" id="SM00066">
    <property type="entry name" value="GAL4"/>
    <property type="match status" value="1"/>
</dbReference>
<dbReference type="PROSITE" id="PS00463">
    <property type="entry name" value="ZN2_CY6_FUNGAL_1"/>
    <property type="match status" value="1"/>
</dbReference>
<keyword evidence="7" id="KW-1185">Reference proteome</keyword>
<dbReference type="GO" id="GO:0005634">
    <property type="term" value="C:nucleus"/>
    <property type="evidence" value="ECO:0007669"/>
    <property type="project" value="UniProtKB-SubCell"/>
</dbReference>
<dbReference type="InterPro" id="IPR007219">
    <property type="entry name" value="XnlR_reg_dom"/>
</dbReference>
<accession>A0A1J7J454</accession>
<evidence type="ECO:0000256" key="1">
    <source>
        <dbReference type="ARBA" id="ARBA00004123"/>
    </source>
</evidence>
<dbReference type="OrthoDB" id="435881at2759"/>
<keyword evidence="2" id="KW-0479">Metal-binding</keyword>
<dbReference type="SUPFAM" id="SSF57701">
    <property type="entry name" value="Zn2/Cys6 DNA-binding domain"/>
    <property type="match status" value="1"/>
</dbReference>
<dbReference type="CDD" id="cd12148">
    <property type="entry name" value="fungal_TF_MHR"/>
    <property type="match status" value="1"/>
</dbReference>
<reference evidence="6 7" key="1">
    <citation type="submission" date="2016-10" db="EMBL/GenBank/DDBJ databases">
        <title>Draft genome sequence of Coniochaeta ligniaria NRRL30616, a lignocellulolytic fungus for bioabatement of inhibitors in plant biomass hydrolysates.</title>
        <authorList>
            <consortium name="DOE Joint Genome Institute"/>
            <person name="Jimenez D.J."/>
            <person name="Hector R.E."/>
            <person name="Riley R."/>
            <person name="Sun H."/>
            <person name="Grigoriev I.V."/>
            <person name="Van Elsas J.D."/>
            <person name="Nichols N.N."/>
        </authorList>
    </citation>
    <scope>NUCLEOTIDE SEQUENCE [LARGE SCALE GENOMIC DNA]</scope>
    <source>
        <strain evidence="6 7">NRRL 30616</strain>
    </source>
</reference>